<reference evidence="3 4" key="1">
    <citation type="submission" date="2019-08" db="EMBL/GenBank/DDBJ databases">
        <authorList>
            <person name="Seo M.-J."/>
        </authorList>
    </citation>
    <scope>NUCLEOTIDE SEQUENCE [LARGE SCALE GENOMIC DNA]</scope>
    <source>
        <strain evidence="3 4">KIGAM108</strain>
    </source>
</reference>
<keyword evidence="1" id="KW-0472">Membrane</keyword>
<feature type="transmembrane region" description="Helical" evidence="1">
    <location>
        <begin position="106"/>
        <end position="126"/>
    </location>
</feature>
<dbReference type="Pfam" id="PF07786">
    <property type="entry name" value="HGSNAT_cat"/>
    <property type="match status" value="1"/>
</dbReference>
<keyword evidence="1" id="KW-0812">Transmembrane</keyword>
<dbReference type="PANTHER" id="PTHR31061">
    <property type="entry name" value="LD22376P"/>
    <property type="match status" value="1"/>
</dbReference>
<feature type="transmembrane region" description="Helical" evidence="1">
    <location>
        <begin position="308"/>
        <end position="327"/>
    </location>
</feature>
<comment type="caution">
    <text evidence="3">The sequence shown here is derived from an EMBL/GenBank/DDBJ whole genome shotgun (WGS) entry which is preliminary data.</text>
</comment>
<feature type="transmembrane region" description="Helical" evidence="1">
    <location>
        <begin position="156"/>
        <end position="173"/>
    </location>
</feature>
<feature type="domain" description="Heparan-alpha-glucosaminide N-acetyltransferase catalytic" evidence="2">
    <location>
        <begin position="24"/>
        <end position="243"/>
    </location>
</feature>
<protein>
    <submittedName>
        <fullName evidence="3">DUF1624 domain-containing protein</fullName>
    </submittedName>
</protein>
<organism evidence="3 4">
    <name type="scientific">Hymenobacter lutimineralis</name>
    <dbReference type="NCBI Taxonomy" id="2606448"/>
    <lineage>
        <taxon>Bacteria</taxon>
        <taxon>Pseudomonadati</taxon>
        <taxon>Bacteroidota</taxon>
        <taxon>Cytophagia</taxon>
        <taxon>Cytophagales</taxon>
        <taxon>Hymenobacteraceae</taxon>
        <taxon>Hymenobacter</taxon>
    </lineage>
</organism>
<dbReference type="Proteomes" id="UP000322791">
    <property type="component" value="Unassembled WGS sequence"/>
</dbReference>
<dbReference type="InterPro" id="IPR012429">
    <property type="entry name" value="HGSNAT_cat"/>
</dbReference>
<feature type="transmembrane region" description="Helical" evidence="1">
    <location>
        <begin position="247"/>
        <end position="266"/>
    </location>
</feature>
<evidence type="ECO:0000256" key="1">
    <source>
        <dbReference type="SAM" id="Phobius"/>
    </source>
</evidence>
<feature type="transmembrane region" description="Helical" evidence="1">
    <location>
        <begin position="272"/>
        <end position="296"/>
    </location>
</feature>
<proteinExistence type="predicted"/>
<gene>
    <name evidence="3" type="ORF">FY528_00865</name>
</gene>
<sequence>MNGTTQAAFQTTGTEPLVEASSARLLSLDVFRGLTVLTMLLVNHPGDWGHIYEPLEHAKWNGCTVADLVFPFFLFIVGVSAVYALDRSRQEPERRRAAVVGVWRRAGLLIAVGILVTLLPYFEFSTVRLPGVLQRIGLVFGICGTLFLYTSRRQQLWLVAALLIGYNVLMQLVPVPGHGPANLEPETNLGAWLDRLVFTENHLWQYSRTWDPEGLLGTLPAVGTGLLGVLAGQWLRRKDVEPAAKVAWLFVDAVLLTALGLLWNLWFPINKALWTSSFVLFVGGLALALLATLYWLCDVQGWRRGLAWAQVAGVNALLVFVGSTLVARTFNIWTVAGPGGSPVSMKDWLYGQFFVPYFSSPYVASLAGAVVCALIWYGVLWLLYQRRIVVKL</sequence>
<dbReference type="RefSeq" id="WP_149069096.1">
    <property type="nucleotide sequence ID" value="NZ_VTHL01000001.1"/>
</dbReference>
<keyword evidence="4" id="KW-1185">Reference proteome</keyword>
<feature type="transmembrane region" description="Helical" evidence="1">
    <location>
        <begin position="68"/>
        <end position="85"/>
    </location>
</feature>
<accession>A0A5D6VGT4</accession>
<feature type="transmembrane region" description="Helical" evidence="1">
    <location>
        <begin position="214"/>
        <end position="235"/>
    </location>
</feature>
<dbReference type="PANTHER" id="PTHR31061:SF24">
    <property type="entry name" value="LD22376P"/>
    <property type="match status" value="1"/>
</dbReference>
<feature type="transmembrane region" description="Helical" evidence="1">
    <location>
        <begin position="132"/>
        <end position="149"/>
    </location>
</feature>
<dbReference type="EMBL" id="VTHL01000001">
    <property type="protein sequence ID" value="TYZ14312.1"/>
    <property type="molecule type" value="Genomic_DNA"/>
</dbReference>
<evidence type="ECO:0000313" key="3">
    <source>
        <dbReference type="EMBL" id="TYZ14312.1"/>
    </source>
</evidence>
<keyword evidence="1" id="KW-1133">Transmembrane helix</keyword>
<feature type="transmembrane region" description="Helical" evidence="1">
    <location>
        <begin position="362"/>
        <end position="384"/>
    </location>
</feature>
<evidence type="ECO:0000259" key="2">
    <source>
        <dbReference type="Pfam" id="PF07786"/>
    </source>
</evidence>
<dbReference type="AlphaFoldDB" id="A0A5D6VGT4"/>
<name>A0A5D6VGT4_9BACT</name>
<evidence type="ECO:0000313" key="4">
    <source>
        <dbReference type="Proteomes" id="UP000322791"/>
    </source>
</evidence>